<keyword evidence="1" id="KW-0614">Plasmid</keyword>
<proteinExistence type="predicted"/>
<dbReference type="AlphaFoldDB" id="A0A2R4AKC2"/>
<accession>A0A2R4AKC2</accession>
<dbReference type="EMBL" id="MG387191">
    <property type="protein sequence ID" value="AVR65236.1"/>
    <property type="molecule type" value="Genomic_DNA"/>
</dbReference>
<organism evidence="1">
    <name type="scientific">Citrobacter freundii</name>
    <dbReference type="NCBI Taxonomy" id="546"/>
    <lineage>
        <taxon>Bacteria</taxon>
        <taxon>Pseudomonadati</taxon>
        <taxon>Pseudomonadota</taxon>
        <taxon>Gammaproteobacteria</taxon>
        <taxon>Enterobacterales</taxon>
        <taxon>Enterobacteriaceae</taxon>
        <taxon>Citrobacter</taxon>
        <taxon>Citrobacter freundii complex</taxon>
    </lineage>
</organism>
<sequence length="121" mass="12985">MLFHRQGDQRQTIPECFPCPRTGLNNPDAILLLSGGSVNDCAAKRHHVYLPGTRGQTLCVQEEVIGSLSHFSGSHPGFIVWHIRTLSSAAQEAQPGSGYRSQVHPHAGGCTGFISLPVNGL</sequence>
<name>A0A2R4AKC2_CITFR</name>
<geneLocation type="plasmid" evidence="1">
    <name>pTEM-2262</name>
</geneLocation>
<reference evidence="1" key="1">
    <citation type="submission" date="2018-10" db="EMBL/GenBank/DDBJ databases">
        <title>Complete Sequence of plasmid pTEM-2262.</title>
        <authorList>
            <person name="Li M."/>
            <person name="Li F."/>
            <person name="Pei G."/>
            <person name="Tong Y."/>
        </authorList>
    </citation>
    <scope>NUCLEOTIDE SEQUENCE</scope>
    <source>
        <strain evidence="1">2262</strain>
        <plasmid evidence="1">pTEM-2262</plasmid>
    </source>
</reference>
<protein>
    <submittedName>
        <fullName evidence="1">Uncharacterized protein</fullName>
    </submittedName>
</protein>
<evidence type="ECO:0000313" key="1">
    <source>
        <dbReference type="EMBL" id="AVR65236.1"/>
    </source>
</evidence>